<sequence length="113" mass="13015">MSYREKSKRYSEQGAAAVCLHALGVVHKTYGFIPADGARKYQYVLNDVNSEKEKTAKREYSENEDPETETEKATELKKRKSESNIFKRTFKVKPKVAEENSNSEKFRDVVETS</sequence>
<evidence type="ECO:0000256" key="1">
    <source>
        <dbReference type="SAM" id="MobiDB-lite"/>
    </source>
</evidence>
<dbReference type="Proteomes" id="UP000747542">
    <property type="component" value="Unassembled WGS sequence"/>
</dbReference>
<evidence type="ECO:0000313" key="3">
    <source>
        <dbReference type="Proteomes" id="UP000747542"/>
    </source>
</evidence>
<keyword evidence="3" id="KW-1185">Reference proteome</keyword>
<proteinExistence type="predicted"/>
<evidence type="ECO:0000313" key="2">
    <source>
        <dbReference type="EMBL" id="KAG7155737.1"/>
    </source>
</evidence>
<dbReference type="AlphaFoldDB" id="A0A8J5MLL9"/>
<protein>
    <submittedName>
        <fullName evidence="2">Putative tRNA-dihydrouridine(20) synthase-like</fullName>
    </submittedName>
</protein>
<organism evidence="2 3">
    <name type="scientific">Homarus americanus</name>
    <name type="common">American lobster</name>
    <dbReference type="NCBI Taxonomy" id="6706"/>
    <lineage>
        <taxon>Eukaryota</taxon>
        <taxon>Metazoa</taxon>
        <taxon>Ecdysozoa</taxon>
        <taxon>Arthropoda</taxon>
        <taxon>Crustacea</taxon>
        <taxon>Multicrustacea</taxon>
        <taxon>Malacostraca</taxon>
        <taxon>Eumalacostraca</taxon>
        <taxon>Eucarida</taxon>
        <taxon>Decapoda</taxon>
        <taxon>Pleocyemata</taxon>
        <taxon>Astacidea</taxon>
        <taxon>Nephropoidea</taxon>
        <taxon>Nephropidae</taxon>
        <taxon>Homarus</taxon>
    </lineage>
</organism>
<comment type="caution">
    <text evidence="2">The sequence shown here is derived from an EMBL/GenBank/DDBJ whole genome shotgun (WGS) entry which is preliminary data.</text>
</comment>
<accession>A0A8J5MLL9</accession>
<gene>
    <name evidence="2" type="ORF">Hamer_G025482</name>
</gene>
<name>A0A8J5MLL9_HOMAM</name>
<dbReference type="EMBL" id="JAHLQT010040731">
    <property type="protein sequence ID" value="KAG7155737.1"/>
    <property type="molecule type" value="Genomic_DNA"/>
</dbReference>
<reference evidence="2" key="1">
    <citation type="journal article" date="2021" name="Sci. Adv.">
        <title>The American lobster genome reveals insights on longevity, neural, and immune adaptations.</title>
        <authorList>
            <person name="Polinski J.M."/>
            <person name="Zimin A.V."/>
            <person name="Clark K.F."/>
            <person name="Kohn A.B."/>
            <person name="Sadowski N."/>
            <person name="Timp W."/>
            <person name="Ptitsyn A."/>
            <person name="Khanna P."/>
            <person name="Romanova D.Y."/>
            <person name="Williams P."/>
            <person name="Greenwood S.J."/>
            <person name="Moroz L.L."/>
            <person name="Walt D.R."/>
            <person name="Bodnar A.G."/>
        </authorList>
    </citation>
    <scope>NUCLEOTIDE SEQUENCE</scope>
    <source>
        <strain evidence="2">GMGI-L3</strain>
    </source>
</reference>
<feature type="region of interest" description="Disordered" evidence="1">
    <location>
        <begin position="52"/>
        <end position="78"/>
    </location>
</feature>
<feature type="compositionally biased region" description="Basic and acidic residues" evidence="1">
    <location>
        <begin position="52"/>
        <end position="61"/>
    </location>
</feature>